<protein>
    <submittedName>
        <fullName evidence="2">Disease resistance protein</fullName>
    </submittedName>
</protein>
<proteinExistence type="predicted"/>
<reference evidence="2" key="1">
    <citation type="submission" date="2017-02" db="UniProtKB">
        <authorList>
            <consortium name="WormBaseParasite"/>
        </authorList>
    </citation>
    <scope>IDENTIFICATION</scope>
</reference>
<dbReference type="WBParaSite" id="ALUE_0000107801-mRNA-1">
    <property type="protein sequence ID" value="ALUE_0000107801-mRNA-1"/>
    <property type="gene ID" value="ALUE_0000107801"/>
</dbReference>
<keyword evidence="1" id="KW-1185">Reference proteome</keyword>
<evidence type="ECO:0000313" key="2">
    <source>
        <dbReference type="WBParaSite" id="ALUE_0000107801-mRNA-1"/>
    </source>
</evidence>
<sequence>LQNVPYPSWEETLNVDWTQKKLIRKSKRILPNCYFPIRALLRAYDTHDEVNAELLLKLWKEEMENCNRNFEIQPLDGGDAI</sequence>
<accession>A0A0M3HHT3</accession>
<evidence type="ECO:0000313" key="1">
    <source>
        <dbReference type="Proteomes" id="UP000036681"/>
    </source>
</evidence>
<name>A0A0M3HHT3_ASCLU</name>
<dbReference type="AlphaFoldDB" id="A0A0M3HHT3"/>
<organism evidence="1 2">
    <name type="scientific">Ascaris lumbricoides</name>
    <name type="common">Giant roundworm</name>
    <dbReference type="NCBI Taxonomy" id="6252"/>
    <lineage>
        <taxon>Eukaryota</taxon>
        <taxon>Metazoa</taxon>
        <taxon>Ecdysozoa</taxon>
        <taxon>Nematoda</taxon>
        <taxon>Chromadorea</taxon>
        <taxon>Rhabditida</taxon>
        <taxon>Spirurina</taxon>
        <taxon>Ascaridomorpha</taxon>
        <taxon>Ascaridoidea</taxon>
        <taxon>Ascarididae</taxon>
        <taxon>Ascaris</taxon>
    </lineage>
</organism>
<dbReference type="Proteomes" id="UP000036681">
    <property type="component" value="Unplaced"/>
</dbReference>